<dbReference type="InterPro" id="IPR057407">
    <property type="entry name" value="HEAT_TANGO6"/>
</dbReference>
<evidence type="ECO:0000256" key="1">
    <source>
        <dbReference type="ARBA" id="ARBA00005724"/>
    </source>
</evidence>
<dbReference type="Pfam" id="PF23565">
    <property type="entry name" value="ARM_TANGO6"/>
    <property type="match status" value="1"/>
</dbReference>
<dbReference type="InterPro" id="IPR039600">
    <property type="entry name" value="TANGO6/Rtp1"/>
</dbReference>
<feature type="domain" description="RNA polymerase II assembly factor Rtp1 C-terminal" evidence="3">
    <location>
        <begin position="743"/>
        <end position="855"/>
    </location>
</feature>
<feature type="domain" description="TANGO6 HEAT repeat" evidence="4">
    <location>
        <begin position="261"/>
        <end position="533"/>
    </location>
</feature>
<dbReference type="GO" id="GO:0009306">
    <property type="term" value="P:protein secretion"/>
    <property type="evidence" value="ECO:0007669"/>
    <property type="project" value="TreeGrafter"/>
</dbReference>
<dbReference type="PANTHER" id="PTHR20959:SF1">
    <property type="entry name" value="TRANSPORT AND GOLGI ORGANIZATION PROTEIN 6 HOMOLOG"/>
    <property type="match status" value="1"/>
</dbReference>
<reference evidence="5" key="1">
    <citation type="journal article" date="2014" name="PLoS Pathog.">
        <title>Expression profiling during Arabidopsis/downy mildew interaction reveals a highly-expressed effector that attenuates responses to salicylic acid.</title>
        <authorList>
            <person name="Asai S."/>
            <person name="Rallapalli G."/>
            <person name="Piquerez S.J.M."/>
            <person name="Caillaud M.C."/>
            <person name="Furzer O.J."/>
            <person name="Ishaque N."/>
            <person name="Wirthmueller L."/>
            <person name="Fabro G."/>
            <person name="Shirasu K."/>
            <person name="Jones J.D.G."/>
        </authorList>
    </citation>
    <scope>NUCLEOTIDE SEQUENCE</scope>
    <source>
        <strain evidence="5">Emoy2</strain>
    </source>
</reference>
<dbReference type="InterPro" id="IPR019451">
    <property type="entry name" value="Rtp1_C1"/>
</dbReference>
<evidence type="ECO:0000259" key="2">
    <source>
        <dbReference type="Pfam" id="PF10304"/>
    </source>
</evidence>
<feature type="domain" description="RNA polymerase II assembly factor Rtp1 C-terminal" evidence="2">
    <location>
        <begin position="1035"/>
        <end position="1068"/>
    </location>
</feature>
<sequence>MTNAGLLNKRRVHLRIPRIHSYIIQWQNQTYTLQAWRCGLVPTFQRLCLCMKRLDDHEMQEKKEKGKELMRQEETPKAPAGLLSLRDYSVLQAAVELLFCWGAYPRVATSVLLPIENRRPTRTLLISTNVLSWGYREYCTRHILEKEDVRSEERIRELLAITQVVLQLLSLPQFQPVLLPKYVMELLALLVYGEVAVDTNAAASVRAEFTRLQEMMLRTLPLRISMSSLRAALGQTTPAVSGHAVRQRFEARCGSLLSRLLMEEGGIVATIEMLLGGVDEGNTQARMQVATLICQCPSGEDPEKYMIALCTQVRELLLAAVTPESGRTCSKLLGEMAALLADQVATRHPGLFDTHILSALFHPLLIYEDSRPDAIVSAEEMNEEALTHCVGITRLLVCGPPPSQQLLHALTPIVRPIVHMYAFAAVSKSFLASPLRAVLSAWIHSCSSAALLLQFVLLPVTLPLPPTLIACGYERNHAEELWRPLRQFCAGGGGGISLRLIQSSASLTDEPDNATESLKAMIMPLVGLLGDKKLETSEVVGDLFSSLLLTYMNVRKHGGAAVIDLNAQKGSVASGLAFHESKRIPMTAKSIEIVLMLLVALIECLGPSVLRSAVTVLQCIGTVLETYNTPVTPSVNKMQQTGSVVHDDDSDGEEEKGDEILTVCLGVVMTILEMGSSHRSDSEERQLRAMLPVLEILSYHPRPEAAGLASEARAQILSRSAVKASDTSTAKTGTQSFEELLGKAEQDLSSELVPLRARGIVTLTKLVRQSHLHPRDPEWTTRVHVLARVFLAHLHDTESYVFLAAVQGLAALSDANPDVAIPELVKALRDVNESLEARTKLSEALLFAAKRCGETLVKYGKLFVYAYLDCIRPLPSQRKRVKRIQEEASMRMQLVQEVQIDEAKIEVEKNAEHFDNEPENEQELLAAATLRASCLSNLAEVCVLLQWGLQPYLLDVLTCIFGVLQLELELEHNAKRRPMSIDNDVAVDNDQSKLQRHREEEWQQRVVAVRRGAVFVLRYLVELLGWKILELMPDQLLPLYRTLKHVARVDRDDVVVFHANRALTALDDIMRAELFPSVDQHDAAFRISSLRIS</sequence>
<dbReference type="Pfam" id="PF10363">
    <property type="entry name" value="RTP1_C1"/>
    <property type="match status" value="1"/>
</dbReference>
<dbReference type="SUPFAM" id="SSF48371">
    <property type="entry name" value="ARM repeat"/>
    <property type="match status" value="1"/>
</dbReference>
<evidence type="ECO:0000313" key="5">
    <source>
        <dbReference type="EMBL" id="BAP68775.1"/>
    </source>
</evidence>
<dbReference type="Pfam" id="PF10304">
    <property type="entry name" value="RTP1_C2"/>
    <property type="match status" value="1"/>
</dbReference>
<dbReference type="InterPro" id="IPR019414">
    <property type="entry name" value="Rtp1_C2"/>
</dbReference>
<name>A0A090BET8_HYAAE</name>
<gene>
    <name evidence="5" type="primary">HaRxL35b</name>
</gene>
<dbReference type="AlphaFoldDB" id="A0A090BET8"/>
<protein>
    <submittedName>
        <fullName evidence="5">RxLR effector candidate protein</fullName>
    </submittedName>
</protein>
<organism evidence="5">
    <name type="scientific">Hyaloperonospora arabidopsidis (strain Emoy2)</name>
    <name type="common">Downy mildew agent</name>
    <name type="synonym">Peronospora arabidopsidis</name>
    <dbReference type="NCBI Taxonomy" id="559515"/>
    <lineage>
        <taxon>Eukaryota</taxon>
        <taxon>Sar</taxon>
        <taxon>Stramenopiles</taxon>
        <taxon>Oomycota</taxon>
        <taxon>Peronosporomycetes</taxon>
        <taxon>Peronosporales</taxon>
        <taxon>Peronosporaceae</taxon>
        <taxon>Hyaloperonospora</taxon>
    </lineage>
</organism>
<dbReference type="InterPro" id="IPR016024">
    <property type="entry name" value="ARM-type_fold"/>
</dbReference>
<evidence type="ECO:0000259" key="4">
    <source>
        <dbReference type="Pfam" id="PF23565"/>
    </source>
</evidence>
<proteinExistence type="evidence at transcript level"/>
<accession>A0A090BET8</accession>
<dbReference type="PANTHER" id="PTHR20959">
    <property type="entry name" value="TRANSPORT AND GOLGI ORGANIZATION PROTEIN 6 FAMILY MEMBER"/>
    <property type="match status" value="1"/>
</dbReference>
<evidence type="ECO:0000259" key="3">
    <source>
        <dbReference type="Pfam" id="PF10363"/>
    </source>
</evidence>
<dbReference type="EMBL" id="AB922200">
    <property type="protein sequence ID" value="BAP68775.1"/>
    <property type="molecule type" value="mRNA"/>
</dbReference>
<comment type="similarity">
    <text evidence="1">Belongs to the Tango6 family.</text>
</comment>